<dbReference type="Gene3D" id="3.30.40.10">
    <property type="entry name" value="Zinc/RING finger domain, C3HC4 (zinc finger)"/>
    <property type="match status" value="1"/>
</dbReference>
<feature type="signal peptide" evidence="5">
    <location>
        <begin position="1"/>
        <end position="31"/>
    </location>
</feature>
<reference evidence="7" key="1">
    <citation type="submission" date="2020-05" db="EMBL/GenBank/DDBJ databases">
        <title>WGS assembly of Panicum virgatum.</title>
        <authorList>
            <person name="Lovell J.T."/>
            <person name="Jenkins J."/>
            <person name="Shu S."/>
            <person name="Juenger T.E."/>
            <person name="Schmutz J."/>
        </authorList>
    </citation>
    <scope>NUCLEOTIDE SEQUENCE</scope>
    <source>
        <strain evidence="7">AP13</strain>
    </source>
</reference>
<evidence type="ECO:0000256" key="2">
    <source>
        <dbReference type="ARBA" id="ARBA00022771"/>
    </source>
</evidence>
<dbReference type="Pfam" id="PF13639">
    <property type="entry name" value="zf-RING_2"/>
    <property type="match status" value="1"/>
</dbReference>
<evidence type="ECO:0000313" key="7">
    <source>
        <dbReference type="EMBL" id="KAG2639194.1"/>
    </source>
</evidence>
<keyword evidence="8" id="KW-1185">Reference proteome</keyword>
<dbReference type="EMBL" id="CM029040">
    <property type="protein sequence ID" value="KAG2639194.1"/>
    <property type="molecule type" value="Genomic_DNA"/>
</dbReference>
<dbReference type="SUPFAM" id="SSF57850">
    <property type="entry name" value="RING/U-box"/>
    <property type="match status" value="1"/>
</dbReference>
<feature type="domain" description="RING-type" evidence="6">
    <location>
        <begin position="72"/>
        <end position="116"/>
    </location>
</feature>
<comment type="caution">
    <text evidence="7">The sequence shown here is derived from an EMBL/GenBank/DDBJ whole genome shotgun (WGS) entry which is preliminary data.</text>
</comment>
<evidence type="ECO:0000259" key="6">
    <source>
        <dbReference type="PROSITE" id="PS50089"/>
    </source>
</evidence>
<dbReference type="GO" id="GO:0061630">
    <property type="term" value="F:ubiquitin protein ligase activity"/>
    <property type="evidence" value="ECO:0007669"/>
    <property type="project" value="TreeGrafter"/>
</dbReference>
<dbReference type="InterPro" id="IPR013083">
    <property type="entry name" value="Znf_RING/FYVE/PHD"/>
</dbReference>
<organism evidence="7 8">
    <name type="scientific">Panicum virgatum</name>
    <name type="common">Blackwell switchgrass</name>
    <dbReference type="NCBI Taxonomy" id="38727"/>
    <lineage>
        <taxon>Eukaryota</taxon>
        <taxon>Viridiplantae</taxon>
        <taxon>Streptophyta</taxon>
        <taxon>Embryophyta</taxon>
        <taxon>Tracheophyta</taxon>
        <taxon>Spermatophyta</taxon>
        <taxon>Magnoliopsida</taxon>
        <taxon>Liliopsida</taxon>
        <taxon>Poales</taxon>
        <taxon>Poaceae</taxon>
        <taxon>PACMAD clade</taxon>
        <taxon>Panicoideae</taxon>
        <taxon>Panicodae</taxon>
        <taxon>Paniceae</taxon>
        <taxon>Panicinae</taxon>
        <taxon>Panicum</taxon>
        <taxon>Panicum sect. Hiantes</taxon>
    </lineage>
</organism>
<accession>A0A8T0W1B8</accession>
<evidence type="ECO:0000256" key="5">
    <source>
        <dbReference type="SAM" id="SignalP"/>
    </source>
</evidence>
<dbReference type="InterPro" id="IPR001841">
    <property type="entry name" value="Znf_RING"/>
</dbReference>
<keyword evidence="1" id="KW-0479">Metal-binding</keyword>
<dbReference type="GO" id="GO:0008270">
    <property type="term" value="F:zinc ion binding"/>
    <property type="evidence" value="ECO:0007669"/>
    <property type="project" value="UniProtKB-KW"/>
</dbReference>
<gene>
    <name evidence="7" type="ORF">PVAP13_2NG616400</name>
</gene>
<sequence length="151" mass="16410">MQMAGVRTALLLLPPVPLVVLLVMAVRKLRASSGSSSSSLRSCLAVGELPVALYRRSGGGGGEKELQDAAVCVFCLSGIEEGSEVRELECRHLFHRGCLDRWLLAARPLATCPLCRCRLVPSPEYEEGESESDMMLFMACVHGCSSWLWPS</sequence>
<dbReference type="PANTHER" id="PTHR45969">
    <property type="entry name" value="RING ZINC FINGER PROTEIN-RELATED"/>
    <property type="match status" value="1"/>
</dbReference>
<dbReference type="Proteomes" id="UP000823388">
    <property type="component" value="Chromosome 2N"/>
</dbReference>
<keyword evidence="2 4" id="KW-0863">Zinc-finger</keyword>
<keyword evidence="5" id="KW-0732">Signal</keyword>
<dbReference type="PANTHER" id="PTHR45969:SF55">
    <property type="entry name" value="OS07G0686300 PROTEIN"/>
    <property type="match status" value="1"/>
</dbReference>
<dbReference type="SMART" id="SM00184">
    <property type="entry name" value="RING"/>
    <property type="match status" value="1"/>
</dbReference>
<keyword evidence="3" id="KW-0862">Zinc</keyword>
<feature type="chain" id="PRO_5035905198" description="RING-type domain-containing protein" evidence="5">
    <location>
        <begin position="32"/>
        <end position="151"/>
    </location>
</feature>
<dbReference type="AlphaFoldDB" id="A0A8T0W1B8"/>
<proteinExistence type="predicted"/>
<dbReference type="PROSITE" id="PS50089">
    <property type="entry name" value="ZF_RING_2"/>
    <property type="match status" value="1"/>
</dbReference>
<evidence type="ECO:0000313" key="8">
    <source>
        <dbReference type="Proteomes" id="UP000823388"/>
    </source>
</evidence>
<evidence type="ECO:0000256" key="4">
    <source>
        <dbReference type="PROSITE-ProRule" id="PRU00175"/>
    </source>
</evidence>
<name>A0A8T0W1B8_PANVG</name>
<evidence type="ECO:0000256" key="3">
    <source>
        <dbReference type="ARBA" id="ARBA00022833"/>
    </source>
</evidence>
<protein>
    <recommendedName>
        <fullName evidence="6">RING-type domain-containing protein</fullName>
    </recommendedName>
</protein>
<evidence type="ECO:0000256" key="1">
    <source>
        <dbReference type="ARBA" id="ARBA00022723"/>
    </source>
</evidence>
<dbReference type="GO" id="GO:0016567">
    <property type="term" value="P:protein ubiquitination"/>
    <property type="evidence" value="ECO:0007669"/>
    <property type="project" value="TreeGrafter"/>
</dbReference>